<feature type="region of interest" description="Disordered" evidence="2">
    <location>
        <begin position="444"/>
        <end position="473"/>
    </location>
</feature>
<dbReference type="InterPro" id="IPR054127">
    <property type="entry name" value="Pcf11_C"/>
</dbReference>
<keyword evidence="6" id="KW-1185">Reference proteome</keyword>
<feature type="compositionally biased region" description="Basic and acidic residues" evidence="2">
    <location>
        <begin position="862"/>
        <end position="878"/>
    </location>
</feature>
<dbReference type="Gene3D" id="1.25.40.90">
    <property type="match status" value="1"/>
</dbReference>
<feature type="compositionally biased region" description="Pro residues" evidence="2">
    <location>
        <begin position="1402"/>
        <end position="1412"/>
    </location>
</feature>
<feature type="compositionally biased region" description="Polar residues" evidence="2">
    <location>
        <begin position="444"/>
        <end position="466"/>
    </location>
</feature>
<feature type="region of interest" description="Disordered" evidence="2">
    <location>
        <begin position="1949"/>
        <end position="1971"/>
    </location>
</feature>
<dbReference type="PROSITE" id="PS51391">
    <property type="entry name" value="CID"/>
    <property type="match status" value="1"/>
</dbReference>
<feature type="compositionally biased region" description="Low complexity" evidence="2">
    <location>
        <begin position="1710"/>
        <end position="1724"/>
    </location>
</feature>
<comment type="caution">
    <text evidence="5">The sequence shown here is derived from an EMBL/GenBank/DDBJ whole genome shotgun (WGS) entry which is preliminary data.</text>
</comment>
<feature type="region of interest" description="Disordered" evidence="2">
    <location>
        <begin position="793"/>
        <end position="1113"/>
    </location>
</feature>
<dbReference type="SUPFAM" id="SSF48464">
    <property type="entry name" value="ENTH/VHS domain"/>
    <property type="match status" value="1"/>
</dbReference>
<evidence type="ECO:0000313" key="5">
    <source>
        <dbReference type="EMBL" id="KAL1252969.1"/>
    </source>
</evidence>
<dbReference type="InterPro" id="IPR012340">
    <property type="entry name" value="NA-bd_OB-fold"/>
</dbReference>
<feature type="compositionally biased region" description="Basic and acidic residues" evidence="2">
    <location>
        <begin position="1366"/>
        <end position="1381"/>
    </location>
</feature>
<feature type="compositionally biased region" description="Polar residues" evidence="2">
    <location>
        <begin position="1086"/>
        <end position="1097"/>
    </location>
</feature>
<dbReference type="PANTHER" id="PTHR15921">
    <property type="entry name" value="PRE-MRNA CLEAVAGE COMPLEX II"/>
    <property type="match status" value="1"/>
</dbReference>
<dbReference type="Gene3D" id="2.40.50.140">
    <property type="entry name" value="Nucleic acid-binding proteins"/>
    <property type="match status" value="1"/>
</dbReference>
<feature type="region of interest" description="Disordered" evidence="2">
    <location>
        <begin position="680"/>
        <end position="701"/>
    </location>
</feature>
<dbReference type="Pfam" id="PF11526">
    <property type="entry name" value="Pfc11_Clp1_ID"/>
    <property type="match status" value="1"/>
</dbReference>
<feature type="compositionally biased region" description="Acidic residues" evidence="2">
    <location>
        <begin position="1728"/>
        <end position="1742"/>
    </location>
</feature>
<feature type="domain" description="VHS" evidence="3">
    <location>
        <begin position="551"/>
        <end position="640"/>
    </location>
</feature>
<feature type="region of interest" description="Disordered" evidence="2">
    <location>
        <begin position="1708"/>
        <end position="1745"/>
    </location>
</feature>
<evidence type="ECO:0000256" key="2">
    <source>
        <dbReference type="SAM" id="MobiDB-lite"/>
    </source>
</evidence>
<dbReference type="InterPro" id="IPR047415">
    <property type="entry name" value="Pcf11_CID"/>
</dbReference>
<feature type="compositionally biased region" description="Basic and acidic residues" evidence="2">
    <location>
        <begin position="1007"/>
        <end position="1075"/>
    </location>
</feature>
<evidence type="ECO:0008006" key="7">
    <source>
        <dbReference type="Google" id="ProtNLM"/>
    </source>
</evidence>
<evidence type="ECO:0000256" key="1">
    <source>
        <dbReference type="SAM" id="Coils"/>
    </source>
</evidence>
<organism evidence="5 6">
    <name type="scientific">Cirrhinus molitorella</name>
    <name type="common">mud carp</name>
    <dbReference type="NCBI Taxonomy" id="172907"/>
    <lineage>
        <taxon>Eukaryota</taxon>
        <taxon>Metazoa</taxon>
        <taxon>Chordata</taxon>
        <taxon>Craniata</taxon>
        <taxon>Vertebrata</taxon>
        <taxon>Euteleostomi</taxon>
        <taxon>Actinopterygii</taxon>
        <taxon>Neopterygii</taxon>
        <taxon>Teleostei</taxon>
        <taxon>Ostariophysi</taxon>
        <taxon>Cypriniformes</taxon>
        <taxon>Cyprinidae</taxon>
        <taxon>Labeoninae</taxon>
        <taxon>Labeonini</taxon>
        <taxon>Cirrhinus</taxon>
    </lineage>
</organism>
<reference evidence="5 6" key="1">
    <citation type="submission" date="2023-09" db="EMBL/GenBank/DDBJ databases">
        <authorList>
            <person name="Wang M."/>
        </authorList>
    </citation>
    <scope>NUCLEOTIDE SEQUENCE [LARGE SCALE GENOMIC DNA]</scope>
    <source>
        <strain evidence="5">GT-2023</strain>
        <tissue evidence="5">Liver</tissue>
    </source>
</reference>
<dbReference type="InterPro" id="IPR013955">
    <property type="entry name" value="Rep_factor-A_C"/>
</dbReference>
<dbReference type="SMART" id="SM00582">
    <property type="entry name" value="RPR"/>
    <property type="match status" value="1"/>
</dbReference>
<name>A0ABR3LMI5_9TELE</name>
<keyword evidence="1" id="KW-0175">Coiled coil</keyword>
<evidence type="ECO:0000259" key="3">
    <source>
        <dbReference type="PROSITE" id="PS50179"/>
    </source>
</evidence>
<evidence type="ECO:0000259" key="4">
    <source>
        <dbReference type="PROSITE" id="PS51391"/>
    </source>
</evidence>
<dbReference type="SUPFAM" id="SSF50249">
    <property type="entry name" value="Nucleic acid-binding proteins"/>
    <property type="match status" value="1"/>
</dbReference>
<feature type="coiled-coil region" evidence="1">
    <location>
        <begin position="709"/>
        <end position="736"/>
    </location>
</feature>
<feature type="compositionally biased region" description="Basic and acidic residues" evidence="2">
    <location>
        <begin position="884"/>
        <end position="898"/>
    </location>
</feature>
<feature type="region of interest" description="Disordered" evidence="2">
    <location>
        <begin position="1227"/>
        <end position="1427"/>
    </location>
</feature>
<feature type="compositionally biased region" description="Basic and acidic residues" evidence="2">
    <location>
        <begin position="904"/>
        <end position="915"/>
    </location>
</feature>
<dbReference type="Pfam" id="PF20845">
    <property type="entry name" value="Pcf11_helical"/>
    <property type="match status" value="1"/>
</dbReference>
<feature type="compositionally biased region" description="Basic and acidic residues" evidence="2">
    <location>
        <begin position="929"/>
        <end position="944"/>
    </location>
</feature>
<feature type="compositionally biased region" description="Gly residues" evidence="2">
    <location>
        <begin position="1416"/>
        <end position="1427"/>
    </location>
</feature>
<dbReference type="Pfam" id="PF21936">
    <property type="entry name" value="Pcf11_C"/>
    <property type="match status" value="1"/>
</dbReference>
<dbReference type="EMBL" id="JAYMGO010000021">
    <property type="protein sequence ID" value="KAL1252969.1"/>
    <property type="molecule type" value="Genomic_DNA"/>
</dbReference>
<evidence type="ECO:0000313" key="6">
    <source>
        <dbReference type="Proteomes" id="UP001558613"/>
    </source>
</evidence>
<dbReference type="InterPro" id="IPR002014">
    <property type="entry name" value="VHS_dom"/>
</dbReference>
<feature type="domain" description="CID" evidence="4">
    <location>
        <begin position="528"/>
        <end position="656"/>
    </location>
</feature>
<dbReference type="InterPro" id="IPR008942">
    <property type="entry name" value="ENTH_VHS"/>
</dbReference>
<feature type="compositionally biased region" description="Polar residues" evidence="2">
    <location>
        <begin position="1260"/>
        <end position="1270"/>
    </location>
</feature>
<dbReference type="InterPro" id="IPR048832">
    <property type="entry name" value="PCF11_charged"/>
</dbReference>
<accession>A0ABR3LMI5</accession>
<feature type="region of interest" description="Disordered" evidence="2">
    <location>
        <begin position="1157"/>
        <end position="1184"/>
    </location>
</feature>
<dbReference type="PANTHER" id="PTHR15921:SF3">
    <property type="entry name" value="PRE-MRNA CLEAVAGE COMPLEX 2 PROTEIN PCF11"/>
    <property type="match status" value="1"/>
</dbReference>
<dbReference type="Pfam" id="PF08646">
    <property type="entry name" value="Rep_fac-A_C"/>
    <property type="match status" value="1"/>
</dbReference>
<dbReference type="Proteomes" id="UP001558613">
    <property type="component" value="Unassembled WGS sequence"/>
</dbReference>
<feature type="compositionally biased region" description="Pro residues" evidence="2">
    <location>
        <begin position="687"/>
        <end position="698"/>
    </location>
</feature>
<dbReference type="PROSITE" id="PS50179">
    <property type="entry name" value="VHS"/>
    <property type="match status" value="1"/>
</dbReference>
<feature type="compositionally biased region" description="Basic and acidic residues" evidence="2">
    <location>
        <begin position="814"/>
        <end position="846"/>
    </location>
</feature>
<dbReference type="InterPro" id="IPR048830">
    <property type="entry name" value="PCF11_helical"/>
</dbReference>
<proteinExistence type="predicted"/>
<dbReference type="Pfam" id="PF04818">
    <property type="entry name" value="CID"/>
    <property type="match status" value="1"/>
</dbReference>
<feature type="compositionally biased region" description="Polar residues" evidence="2">
    <location>
        <begin position="1348"/>
        <end position="1362"/>
    </location>
</feature>
<protein>
    <recommendedName>
        <fullName evidence="7">Pre-mRNA cleavage complex 2 protein Pcf11</fullName>
    </recommendedName>
</protein>
<dbReference type="InterPro" id="IPR021605">
    <property type="entry name" value="Pcf11_Clp1-ID"/>
</dbReference>
<feature type="compositionally biased region" description="Basic and acidic residues" evidence="2">
    <location>
        <begin position="1233"/>
        <end position="1255"/>
    </location>
</feature>
<dbReference type="Pfam" id="PF20827">
    <property type="entry name" value="PCF11_charged"/>
    <property type="match status" value="1"/>
</dbReference>
<dbReference type="InterPro" id="IPR045154">
    <property type="entry name" value="PCF11-like"/>
</dbReference>
<dbReference type="InterPro" id="IPR006569">
    <property type="entry name" value="CID_dom"/>
</dbReference>
<gene>
    <name evidence="5" type="ORF">QQF64_017662</name>
</gene>
<sequence>MSNTRALVSCTILSIQDSCFVYPCCKDCLSRLNQESKRAICGRCGFTCNLQNVDYRYRLSFKVCRNQDIFGVTVFGGCLNPFFGITAGDLQRFIDLEKTESTHTVQQLLVKAVEDCFIGKCVIFGLKVPHNVGKTSSLSGQLVACQIISPCEPLMGCTIISYFKNLLRANSTANGICSSQQKDSQSSQRNELSGFDYTPPSCAKLDSQPNSEGFTLSSAWQSPGLCFFPEELSNDLLQQSRDCDHNDLSPKNEETRTCQSNTKQLKHVNWIQDELKNETQKSHRKSFSSSCDMFESSESHFNTSTACDVINPLSTLSCGSNSEITTSERLVRATNREEYDAPLHEKSLYSHSSQNIGFDLEDAPLSESLQEFVSVENQISGITDTKERSSVNHEKGKHFRHSAQSEVHSVNCKVKQERIVFDDHEEKYNCSVDLFASGQSSMDMNLSDATETSKVNESRNVNTSEPGGSGSLLFSPCLQSTPVSYYNNSRGQKSRRSRKRVSSLCSEKIKHEFKTLRLNGSKMSDEGAREDACREYQSSLEDLTFNSKPHINMLTILAEENLQFTKDIVAIIEAQIAKAPPGEKLPVLYLVDSIVKNVGGEYLEVFAKNLVNSFICVFEKVDEVTRKSLFKLRSTWDEIFPLKKLYALDVRVNSLDPAWPIKPLPPNVNASIHVNPKFLKPTEEASPKPPAPQPPPPSLTQEQLIRQQLLAKQKQLLELQQKKIELELEQTKAQLAASPAVTSNHHAPARFEISQKATHTVPAPQTKTWLPAPSEKVATRDPRLNRLGTTAVTAKEQVMHKKESQVAPSFPNASEKRGQVSAERPSKLEKMRIPKKDNSAVEEKPKSKSMSPSGKGVLIRPRGMESELSKTAELSKKDPRLHKQVHDKTDSKAEDVKEKKRSSEKKDRDEDRDQKSSSVRGKLINGSLNKHERLETFLKQEIKVNKANVRKRSRSRSRSPPIHSPKRKERRSSPKRKTRSITPPPKSGKARISKHPHNDGAFPQSSLRDERNTKKSAPEPRRSKRPLDDRPTDQKDGLQQRISPAEHKDIKDGKRWRSGWEENKHPKQSESDLAHGRLSTQRHKTWNTNQRPSTPRTPKQHRLSVDSNIQIPEALNSASKRDLLRKASKRHADGEISSDEFLNVAHQINQLFQYQEERQRSDSWDESCDEGVYQSKKKQPGTMSDAELSYLEHKSKLRRTQLQRPVQKEGHFPLDEIFYQPQHEMTEQYSEISEVHKMPGDAIKPDREDPRRTDRPPSCTGPTFRNSPSPVNLDGTCGKSTGLPFERSSSPVEMDQQPGDISPRFESPNSVHSGTGPDDGPISVEGPPRNDLGFLEQGRSGRNHGESPGNTPTHSSEGSMPQVNAPRHDGPNVPQRFDRYKSSQAPFDGPPSHIREQRLDGPPRPYAPPPPRFEGNAGGFDGSGGPGRYPGHRFDTPHRFERFPKAHERPVRFNNPPVSHRPMRYTEPHNMVRFDTQAPIHFDHQMHQNRFVNPPRFDNPHMQHGPPGYEEPRFQARIMNYDEQQGAVRFDSPSGGMHFENPVQPEPIRFDAPPVMPRFDPQGPPRYCAPNIPNQLRPQEPTMYDQTQGQASVINPAVPPPNFNMPPISTYGGPAQQFPLQQNVSQASNFSVTGPTSSDFQGSFIPAPFPGPGVGNVPQPMIGAQPFMPPNQIPFQPGSQFQQPEPEPLRQIDVNDLLSKLLSTGIIKPAQTDSTTDSTSASQTLSVPEEEEEEEQEEDESVPDLTGFVLEDMKQRHDSIITKLYTGIQCYSCGMRFTASQTDVYADHLDWHYRQNRSEKDISKKVTHRRWYYSLTDWIEFEEIADLEERAKSQFFEKVHEEVVQKTQEAAKEREFQSVKAAADVVHELCEICQEQFEMYWEEEEEEWHLKNAIRVDEKTYHPSCYEDYKNTSSFVDCTPSPNKMLTENPLTAFMKQEQGDEASCCSIKEEPSEEDTDAPMNGERWLNTNL</sequence>
<feature type="compositionally biased region" description="Basic residues" evidence="2">
    <location>
        <begin position="948"/>
        <end position="957"/>
    </location>
</feature>
<feature type="compositionally biased region" description="Basic residues" evidence="2">
    <location>
        <begin position="964"/>
        <end position="979"/>
    </location>
</feature>
<dbReference type="CDD" id="cd16982">
    <property type="entry name" value="CID_Pcf11"/>
    <property type="match status" value="1"/>
</dbReference>